<name>A0A4V1Q5G2_9AGAR</name>
<dbReference type="STRING" id="2316362.A0A4V1Q5G2"/>
<feature type="compositionally biased region" description="Low complexity" evidence="2">
    <location>
        <begin position="97"/>
        <end position="109"/>
    </location>
</feature>
<reference evidence="4 5" key="1">
    <citation type="submission" date="2019-01" db="EMBL/GenBank/DDBJ databases">
        <title>Draft genome sequence of Psathyrella aberdarensis IHI B618.</title>
        <authorList>
            <person name="Buettner E."/>
            <person name="Kellner H."/>
        </authorList>
    </citation>
    <scope>NUCLEOTIDE SEQUENCE [LARGE SCALE GENOMIC DNA]</scope>
    <source>
        <strain evidence="4 5">IHI B618</strain>
    </source>
</reference>
<keyword evidence="3" id="KW-1133">Transmembrane helix</keyword>
<dbReference type="AlphaFoldDB" id="A0A4V1Q5G2"/>
<feature type="compositionally biased region" description="Pro residues" evidence="2">
    <location>
        <begin position="576"/>
        <end position="589"/>
    </location>
</feature>
<keyword evidence="1" id="KW-0175">Coiled coil</keyword>
<feature type="compositionally biased region" description="Polar residues" evidence="2">
    <location>
        <begin position="622"/>
        <end position="637"/>
    </location>
</feature>
<comment type="caution">
    <text evidence="4">The sequence shown here is derived from an EMBL/GenBank/DDBJ whole genome shotgun (WGS) entry which is preliminary data.</text>
</comment>
<feature type="region of interest" description="Disordered" evidence="2">
    <location>
        <begin position="622"/>
        <end position="642"/>
    </location>
</feature>
<evidence type="ECO:0000256" key="1">
    <source>
        <dbReference type="SAM" id="Coils"/>
    </source>
</evidence>
<dbReference type="EMBL" id="SDEE01000005">
    <property type="protein sequence ID" value="RXW25478.1"/>
    <property type="molecule type" value="Genomic_DNA"/>
</dbReference>
<feature type="region of interest" description="Disordered" evidence="2">
    <location>
        <begin position="261"/>
        <end position="316"/>
    </location>
</feature>
<evidence type="ECO:0000313" key="5">
    <source>
        <dbReference type="Proteomes" id="UP000290288"/>
    </source>
</evidence>
<feature type="region of interest" description="Disordered" evidence="2">
    <location>
        <begin position="90"/>
        <end position="147"/>
    </location>
</feature>
<keyword evidence="5" id="KW-1185">Reference proteome</keyword>
<dbReference type="OrthoDB" id="2670688at2759"/>
<gene>
    <name evidence="4" type="ORF">EST38_g376</name>
</gene>
<accession>A0A4V1Q5G2</accession>
<organism evidence="4 5">
    <name type="scientific">Candolleomyces aberdarensis</name>
    <dbReference type="NCBI Taxonomy" id="2316362"/>
    <lineage>
        <taxon>Eukaryota</taxon>
        <taxon>Fungi</taxon>
        <taxon>Dikarya</taxon>
        <taxon>Basidiomycota</taxon>
        <taxon>Agaricomycotina</taxon>
        <taxon>Agaricomycetes</taxon>
        <taxon>Agaricomycetidae</taxon>
        <taxon>Agaricales</taxon>
        <taxon>Agaricineae</taxon>
        <taxon>Psathyrellaceae</taxon>
        <taxon>Candolleomyces</taxon>
    </lineage>
</organism>
<feature type="compositionally biased region" description="Polar residues" evidence="2">
    <location>
        <begin position="545"/>
        <end position="555"/>
    </location>
</feature>
<evidence type="ECO:0000256" key="2">
    <source>
        <dbReference type="SAM" id="MobiDB-lite"/>
    </source>
</evidence>
<feature type="region of interest" description="Disordered" evidence="2">
    <location>
        <begin position="731"/>
        <end position="750"/>
    </location>
</feature>
<proteinExistence type="predicted"/>
<feature type="region of interest" description="Disordered" evidence="2">
    <location>
        <begin position="545"/>
        <end position="589"/>
    </location>
</feature>
<keyword evidence="3" id="KW-0812">Transmembrane</keyword>
<keyword evidence="3" id="KW-0472">Membrane</keyword>
<protein>
    <submittedName>
        <fullName evidence="4">Uncharacterized protein</fullName>
    </submittedName>
</protein>
<sequence length="890" mass="98835">MDKQMSDTLLGSPIPTTFKLMGYRQRGMKDQFFGEGTEGDEWMSQSKEELAELLVKAEDIIKERENELDVTSSAVKSLYRENITLKTKHETLLARMPSSGPDSNSSSPDRVISRSNSFGYNPESPLAARSGSSPSPIAPPPHYRGHVRNKVSMSTADISLLADQNAELMHKLEQLESESTSADHAGRRELKRLEKEITMLRESLEKTQAKSQELEEKTKGLDKGIDKAVEEAWKKKREREQRIKAMRNSRIFEEEHQVRDFAPKGSTFGGPSKHHPLSKSFAGKGSVQPEVEDEGDSFSSLEAEVMEPPPPQPKPEFEIISQLLQKVKELEETNSRILQQQVETTTQLKAVQRDTEHINKVYECLADPQQVEVELADDPPLSGLPNHVLASSTGSTKFGSFRRRIEAQMVDRDSIKLKAPVAKSRKSLAGLFGERLESSSSKTHDLPDVPFNSWWNESRHRSSLSMGNASIASPALSSLDFTSPHNDVLAELSPIGTRLTLESELQYFQGEMHNWESEQQKSSWHLRSQSLSNISQLSVPSSPTALASSFSISSTDKNKTPLASEFPSTAPRVNVLPPPPPLPRTPSPRPMPGMFAQPGLNVEPPTPSKHDLDHQQQPIFQREQSPADSMNHLQGTRSPRHEFISQRIKARKARWEDGRFGSVSSTASVWGSPTPGERRAMFEPVFVPPQFPNASSTSINSFVSAASSSVSVSPMRISNIVDTLVDQFGGADDGSVSGGDEEGPDSDYEDAADYVNESSFAETEDDEYDEEGDGLEYDDEDTMVNKTPQLTQANALQLHQAHEKTPKHRPSPKIIKADNALTQQNTTKNAASTSKAGKWGSVLLELWLWLQFAVIMFVFLYAMAKRGPKAVLADAEQRTRTRKQSLRLGR</sequence>
<evidence type="ECO:0000313" key="4">
    <source>
        <dbReference type="EMBL" id="RXW25478.1"/>
    </source>
</evidence>
<dbReference type="Proteomes" id="UP000290288">
    <property type="component" value="Unassembled WGS sequence"/>
</dbReference>
<feature type="compositionally biased region" description="Acidic residues" evidence="2">
    <location>
        <begin position="739"/>
        <end position="750"/>
    </location>
</feature>
<evidence type="ECO:0000256" key="3">
    <source>
        <dbReference type="SAM" id="Phobius"/>
    </source>
</evidence>
<feature type="transmembrane region" description="Helical" evidence="3">
    <location>
        <begin position="846"/>
        <end position="864"/>
    </location>
</feature>
<feature type="coiled-coil region" evidence="1">
    <location>
        <begin position="158"/>
        <end position="217"/>
    </location>
</feature>